<dbReference type="Gene3D" id="2.40.70.10">
    <property type="entry name" value="Acid Proteases"/>
    <property type="match status" value="1"/>
</dbReference>
<evidence type="ECO:0000313" key="4">
    <source>
        <dbReference type="Proteomes" id="UP000319257"/>
    </source>
</evidence>
<evidence type="ECO:0000256" key="2">
    <source>
        <dbReference type="SAM" id="Phobius"/>
    </source>
</evidence>
<evidence type="ECO:0008006" key="5">
    <source>
        <dbReference type="Google" id="ProtNLM"/>
    </source>
</evidence>
<protein>
    <recommendedName>
        <fullName evidence="5">Peptidase A1 domain-containing protein</fullName>
    </recommendedName>
</protein>
<feature type="region of interest" description="Disordered" evidence="1">
    <location>
        <begin position="361"/>
        <end position="392"/>
    </location>
</feature>
<feature type="transmembrane region" description="Helical" evidence="2">
    <location>
        <begin position="397"/>
        <end position="422"/>
    </location>
</feature>
<sequence>MIGIPAQVGTPPQSILMLPWPELNNTFIYDQQDFCDRTVIFSDTICEVRRGHLYHEDDSTSFTKANSIAKAGGATQEPGGPGAEFGIPELETTSLGGTETITFDNTPPLKNYPIGVPRRNSTYLNSLVASGQIASRVWSLFWGRMWLPQNGIDGSLVLGGYDQQKVLGRNFTAPLDYSETTGCWTGMKVQIVDIKVNYRNGEEQTILPLNTALPVCIVPQRQLLAEIPLSYVDKFEEVTKTNSSGPSYGIHWSARRFDADKAFDGDLTIVLSSGLSVRVPNSQYLPPFVTLDRNGTRIFDNNTRELLLNGVGKQPATLGRYFFTSAYLMVNHDAGTFTLWQANPTSRSSLANVVSDVSTGTGCSNESVVVQPSPSRSASGGNGAGDTGTNGQRGPSVGAIVGGVVAGVLALAASSFAIWFLLRKRARARALGSDGGPPVPTGLHIEEQCPKYSTNGPHWYQQVTQSQELAGSEPRVHEISLDHLMMNFYLSHFVSLIWLALVSGVAANFDVYMVEQTVITDQGVSNIKLWQVFEAEPKNCNEVFNTPRWANSRDVSGTKHGVRCEGSGCDYKPPAGNINVLEMNFHGTNPVYHWTLYKDRGWTMVGLDGNTYGNCIVFPNGDYDCHQGAYYYLNGYRKFRCLTKFTANDIN</sequence>
<dbReference type="EMBL" id="SKBQ01000047">
    <property type="protein sequence ID" value="TPX11714.1"/>
    <property type="molecule type" value="Genomic_DNA"/>
</dbReference>
<dbReference type="Proteomes" id="UP000319257">
    <property type="component" value="Unassembled WGS sequence"/>
</dbReference>
<dbReference type="GeneID" id="41975140"/>
<dbReference type="SUPFAM" id="SSF50630">
    <property type="entry name" value="Acid proteases"/>
    <property type="match status" value="1"/>
</dbReference>
<proteinExistence type="predicted"/>
<keyword evidence="2" id="KW-0812">Transmembrane</keyword>
<evidence type="ECO:0000256" key="1">
    <source>
        <dbReference type="SAM" id="MobiDB-lite"/>
    </source>
</evidence>
<name>A0A507AZ46_9PEZI</name>
<comment type="caution">
    <text evidence="3">The sequence shown here is derived from an EMBL/GenBank/DDBJ whole genome shotgun (WGS) entry which is preliminary data.</text>
</comment>
<accession>A0A507AZ46</accession>
<keyword evidence="2" id="KW-1133">Transmembrane helix</keyword>
<feature type="compositionally biased region" description="Polar residues" evidence="1">
    <location>
        <begin position="361"/>
        <end position="376"/>
    </location>
</feature>
<evidence type="ECO:0000313" key="3">
    <source>
        <dbReference type="EMBL" id="TPX11714.1"/>
    </source>
</evidence>
<keyword evidence="2" id="KW-0472">Membrane</keyword>
<gene>
    <name evidence="3" type="ORF">E0L32_007693</name>
</gene>
<dbReference type="STRING" id="1093900.A0A507AZ46"/>
<dbReference type="AlphaFoldDB" id="A0A507AZ46"/>
<dbReference type="CDD" id="cd12087">
    <property type="entry name" value="TM_EGFR-like"/>
    <property type="match status" value="1"/>
</dbReference>
<dbReference type="RefSeq" id="XP_030993425.1">
    <property type="nucleotide sequence ID" value="XM_031142466.1"/>
</dbReference>
<dbReference type="OrthoDB" id="3770142at2759"/>
<feature type="transmembrane region" description="Helical" evidence="2">
    <location>
        <begin position="488"/>
        <end position="509"/>
    </location>
</feature>
<reference evidence="3 4" key="1">
    <citation type="submission" date="2019-06" db="EMBL/GenBank/DDBJ databases">
        <title>Draft genome sequence of the filamentous fungus Phialemoniopsis curvata isolated from diesel fuel.</title>
        <authorList>
            <person name="Varaljay V.A."/>
            <person name="Lyon W.J."/>
            <person name="Crouch A.L."/>
            <person name="Drake C.E."/>
            <person name="Hollomon J.M."/>
            <person name="Nadeau L.J."/>
            <person name="Nunn H.S."/>
            <person name="Stevenson B.S."/>
            <person name="Bojanowski C.L."/>
            <person name="Crookes-Goodson W.J."/>
        </authorList>
    </citation>
    <scope>NUCLEOTIDE SEQUENCE [LARGE SCALE GENOMIC DNA]</scope>
    <source>
        <strain evidence="3 4">D216</strain>
    </source>
</reference>
<dbReference type="InterPro" id="IPR021109">
    <property type="entry name" value="Peptidase_aspartic_dom_sf"/>
</dbReference>
<organism evidence="3 4">
    <name type="scientific">Thyridium curvatum</name>
    <dbReference type="NCBI Taxonomy" id="1093900"/>
    <lineage>
        <taxon>Eukaryota</taxon>
        <taxon>Fungi</taxon>
        <taxon>Dikarya</taxon>
        <taxon>Ascomycota</taxon>
        <taxon>Pezizomycotina</taxon>
        <taxon>Sordariomycetes</taxon>
        <taxon>Sordariomycetidae</taxon>
        <taxon>Thyridiales</taxon>
        <taxon>Thyridiaceae</taxon>
        <taxon>Thyridium</taxon>
    </lineage>
</organism>
<dbReference type="InParanoid" id="A0A507AZ46"/>
<keyword evidence="4" id="KW-1185">Reference proteome</keyword>